<feature type="transmembrane region" description="Helical" evidence="1">
    <location>
        <begin position="48"/>
        <end position="67"/>
    </location>
</feature>
<keyword evidence="1" id="KW-1133">Transmembrane helix</keyword>
<dbReference type="Pfam" id="PF01764">
    <property type="entry name" value="Lipase_3"/>
    <property type="match status" value="1"/>
</dbReference>
<feature type="transmembrane region" description="Helical" evidence="1">
    <location>
        <begin position="88"/>
        <end position="113"/>
    </location>
</feature>
<dbReference type="CDD" id="cd00519">
    <property type="entry name" value="Lipase_3"/>
    <property type="match status" value="1"/>
</dbReference>
<dbReference type="EMBL" id="CAJVPP010000768">
    <property type="protein sequence ID" value="CAG8510579.1"/>
    <property type="molecule type" value="Genomic_DNA"/>
</dbReference>
<keyword evidence="1" id="KW-0472">Membrane</keyword>
<dbReference type="InterPro" id="IPR051218">
    <property type="entry name" value="Sec_MonoDiacylglyc_Lipase"/>
</dbReference>
<dbReference type="Gene3D" id="3.40.50.1820">
    <property type="entry name" value="alpha/beta hydrolase"/>
    <property type="match status" value="1"/>
</dbReference>
<keyword evidence="4" id="KW-1185">Reference proteome</keyword>
<comment type="caution">
    <text evidence="3">The sequence shown here is derived from an EMBL/GenBank/DDBJ whole genome shotgun (WGS) entry which is preliminary data.</text>
</comment>
<dbReference type="PANTHER" id="PTHR45856">
    <property type="entry name" value="ALPHA/BETA-HYDROLASES SUPERFAMILY PROTEIN"/>
    <property type="match status" value="1"/>
</dbReference>
<evidence type="ECO:0000256" key="1">
    <source>
        <dbReference type="SAM" id="Phobius"/>
    </source>
</evidence>
<evidence type="ECO:0000259" key="2">
    <source>
        <dbReference type="Pfam" id="PF01764"/>
    </source>
</evidence>
<accession>A0A9N8ZY43</accession>
<evidence type="ECO:0000313" key="3">
    <source>
        <dbReference type="EMBL" id="CAG8510579.1"/>
    </source>
</evidence>
<dbReference type="GO" id="GO:0006629">
    <property type="term" value="P:lipid metabolic process"/>
    <property type="evidence" value="ECO:0007669"/>
    <property type="project" value="InterPro"/>
</dbReference>
<dbReference type="AlphaFoldDB" id="A0A9N8ZY43"/>
<proteinExistence type="predicted"/>
<sequence>MPPSVEQSSVPLEPRIRNMKDDNEMLKSFHKDDQHHVEDLQTTPINKAQVLVLIPSLTYVVYMNRALKNILFTLIFDWTMPIFSPFNFILLITLFPTLIISLISLEFALHIGFKFGLGAVIQRIGDKWGEGLSPVNWWDPRIFTSEVDEIVKDGIKSLDAPLPQPLPEQELDDTIFDGAMEHRGFNLDLAELLLFMSSIIYERNNELVRKAHEALHDLSKGGIISNSSEEERLINSVTSLLKKSEARIHEQARKWGMKFISLSELNSLGGPYSGMFWSEEHNFIVIVFKGTNPSNFEDFVIDLMFQRVDARSFVFGEVHEGFYTSLFPQEGAAARASRASPYITMIRAIRAKAADIKAVRPSKQPINVWITGHSLGAALASLFYARLLKSTNDLGPNCILRDGYMFGSPSVGDADFAAEFASYANSPYDRQSTLWRIIDDKDIITRMPPGWNDPTIRRLVNRNSILNYAHVGEGIQFFQNGAKPTPTKNLFSSGKTPVIIDLASENKNNFGHEKGKKYTLRKDVFHDREEYKQLTGSPLIFIEKLLPTFFRDHLPARYFSVLQKARKYFDDDVTVVEEFEEI</sequence>
<organism evidence="3 4">
    <name type="scientific">Funneliformis mosseae</name>
    <name type="common">Endomycorrhizal fungus</name>
    <name type="synonym">Glomus mosseae</name>
    <dbReference type="NCBI Taxonomy" id="27381"/>
    <lineage>
        <taxon>Eukaryota</taxon>
        <taxon>Fungi</taxon>
        <taxon>Fungi incertae sedis</taxon>
        <taxon>Mucoromycota</taxon>
        <taxon>Glomeromycotina</taxon>
        <taxon>Glomeromycetes</taxon>
        <taxon>Glomerales</taxon>
        <taxon>Glomeraceae</taxon>
        <taxon>Funneliformis</taxon>
    </lineage>
</organism>
<dbReference type="SUPFAM" id="SSF53474">
    <property type="entry name" value="alpha/beta-Hydrolases"/>
    <property type="match status" value="1"/>
</dbReference>
<evidence type="ECO:0000313" key="4">
    <source>
        <dbReference type="Proteomes" id="UP000789375"/>
    </source>
</evidence>
<dbReference type="InterPro" id="IPR002921">
    <property type="entry name" value="Fungal_lipase-type"/>
</dbReference>
<dbReference type="Proteomes" id="UP000789375">
    <property type="component" value="Unassembled WGS sequence"/>
</dbReference>
<gene>
    <name evidence="3" type="ORF">FMOSSE_LOCUS4515</name>
</gene>
<feature type="domain" description="Fungal lipase-type" evidence="2">
    <location>
        <begin position="285"/>
        <end position="449"/>
    </location>
</feature>
<dbReference type="InterPro" id="IPR029058">
    <property type="entry name" value="AB_hydrolase_fold"/>
</dbReference>
<name>A0A9N8ZY43_FUNMO</name>
<keyword evidence="1" id="KW-0812">Transmembrane</keyword>
<dbReference type="PANTHER" id="PTHR45856:SF24">
    <property type="entry name" value="FUNGAL LIPASE-LIKE DOMAIN-CONTAINING PROTEIN"/>
    <property type="match status" value="1"/>
</dbReference>
<protein>
    <submittedName>
        <fullName evidence="3">6834_t:CDS:1</fullName>
    </submittedName>
</protein>
<reference evidence="3" key="1">
    <citation type="submission" date="2021-06" db="EMBL/GenBank/DDBJ databases">
        <authorList>
            <person name="Kallberg Y."/>
            <person name="Tangrot J."/>
            <person name="Rosling A."/>
        </authorList>
    </citation>
    <scope>NUCLEOTIDE SEQUENCE</scope>
    <source>
        <strain evidence="3">87-6 pot B 2015</strain>
    </source>
</reference>